<evidence type="ECO:0000313" key="9">
    <source>
        <dbReference type="EMBL" id="EXB64360.1"/>
    </source>
</evidence>
<organism evidence="9 10">
    <name type="scientific">Morus notabilis</name>
    <dbReference type="NCBI Taxonomy" id="981085"/>
    <lineage>
        <taxon>Eukaryota</taxon>
        <taxon>Viridiplantae</taxon>
        <taxon>Streptophyta</taxon>
        <taxon>Embryophyta</taxon>
        <taxon>Tracheophyta</taxon>
        <taxon>Spermatophyta</taxon>
        <taxon>Magnoliopsida</taxon>
        <taxon>eudicotyledons</taxon>
        <taxon>Gunneridae</taxon>
        <taxon>Pentapetalae</taxon>
        <taxon>rosids</taxon>
        <taxon>fabids</taxon>
        <taxon>Rosales</taxon>
        <taxon>Moraceae</taxon>
        <taxon>Moreae</taxon>
        <taxon>Morus</taxon>
    </lineage>
</organism>
<feature type="compositionally biased region" description="Polar residues" evidence="6">
    <location>
        <begin position="966"/>
        <end position="982"/>
    </location>
</feature>
<protein>
    <submittedName>
        <fullName evidence="9">5'-3' exoribonuclease 4</fullName>
    </submittedName>
</protein>
<feature type="compositionally biased region" description="Polar residues" evidence="6">
    <location>
        <begin position="1304"/>
        <end position="1320"/>
    </location>
</feature>
<feature type="compositionally biased region" description="Polar residues" evidence="6">
    <location>
        <begin position="1015"/>
        <end position="1027"/>
    </location>
</feature>
<feature type="region of interest" description="Disordered" evidence="6">
    <location>
        <begin position="1131"/>
        <end position="1236"/>
    </location>
</feature>
<feature type="region of interest" description="Disordered" evidence="6">
    <location>
        <begin position="811"/>
        <end position="833"/>
    </location>
</feature>
<keyword evidence="5" id="KW-0269">Exonuclease</keyword>
<dbReference type="GO" id="GO:0004534">
    <property type="term" value="F:5'-3' RNA exonuclease activity"/>
    <property type="evidence" value="ECO:0007669"/>
    <property type="project" value="TreeGrafter"/>
</dbReference>
<feature type="compositionally biased region" description="Polar residues" evidence="6">
    <location>
        <begin position="1184"/>
        <end position="1196"/>
    </location>
</feature>
<dbReference type="STRING" id="981085.W9RCG5"/>
<dbReference type="GO" id="GO:0003723">
    <property type="term" value="F:RNA binding"/>
    <property type="evidence" value="ECO:0007669"/>
    <property type="project" value="TreeGrafter"/>
</dbReference>
<keyword evidence="3" id="KW-0540">Nuclease</keyword>
<sequence>MGVPSFYKWLLESFPLSVVDVVFDPSPAPDLTGANPNGMEFDNLYLDMNGIIHPCFHPEGLPAPKTYEEVFKSVFKYIDKVFSVVRPRKLLYLAIDGVAPRAKMNQQRTRRFRAAKDAADEMSFMAPRKEEIGGSVSESQEKSTCLEQSSKLDSNVITPGTEFMALLSSALHYYIHLRMNEEPGWQGIKVILSDACVPGEGEHKIMSYIRSQRNLDGFDPNTRHCLYGLDADLIMLALATHEIHFSILREDVKKPSSFKKSGRYSSQIVPLQVEVVSETTEDYISKLKFQFLHVWILREYLSYAMEIPDQKDGDLERLIDDFVLICLFVGNDFLPHMPSLEISEGAIDLLMTIYKKEFVRMGGYITKSFKVNLNKMKYFLEAVGSHEGAILRKRGQKKKERDFLDRRFSKNTSVRTTPVGGDSMNSRALEVRAPKGSVSLSTTTKVDKIKYGEVGWKERYYAEKFEAETEDDCERIRQDVRAFAGLCITIMKVYAPGNDFHDIGKLKIQFTLGQPFKPVDQLMAVLPSASAHAALPLFYRKLMTETSSPLFAFYPTDFELDLNGKRFSWQAICKLPFIEESLLLSEIARVEHTLTDEERRRNRLGLDVLFVHSSHSFSESLVLFSQRNELVAQVKEKINPKFSAGMNGYMFIPDKTVKPEQIDSPIDGMEMIANNKVLSLFYDNPRFLGHIPRPPEKVAWPSKCICKKDIKPKPFLWHEQTAVVGRLHSLMPIRNSVSGSHLAKSARQLVLTWCLEMQQKSTGSLEGGEGASADGVLCCEHSRTVCPGGVGANGPPTVPCTVEVASVGDTAGDKSCSNGGDGISSARKSKKRRWKSKQINDCELMASRSNLQGTSSAHVTGDDKSCSNGRSDGQVVVVLDNNQRRDESTHQLVVDRTDDDKSSIYRELRKRIKMFKRNKGGIVPNVNVDGLSCNMNLKKGICADETPCEKTIAADELRTQAVGVPDNNQGGDESTHQLQDQTAGDKRSTDGGSGKRKQNNDCEFSDHSLGANGMVSRSNLQGTSSAHVTGDDKSYSNGRSDEQAVVVPDNNQRRDESTHHLVVDRTDGDKSSIYGELRKRIKKFKRNKGSIVPNVHVDGLSCNMNLKKGICADETPCEKTIAADELRTQAVGVPDNNQGGDESTHQLQDQTAGDKSSTDGGSGKRKQDNDCEFSDHSLGANGMASRSNLQGTSSEHVTGDDKSFSNGRFDEQAVVVPDNNQRGDESTHQLVVDQTDGDKRSIYGELRKRIKKSKRSKGSIVPNVHIDGLSCNMSLKKGICADKTPCEKTIAADESRTQAVGVPDNNQGGDESTHQLQDQTAGDKSSTDGGSGKRKTKQRRKKGNKLIPNEDGGTVGLSSNFNLEKGICAEGQGEKTIVAELSKQAVGVQGKEELACQLLVDQTADDKSIVHEGKDGISCHVDLDKGIFAKGAHRGKTIAAVVTRKQVGVPDKNQGGDELTYQLQINQKAGGESSIDGGSRKRKQEQRQKRGTAIPDEYVGLDGLACCSNLVETVCASGHEGDKKKVCGKSLGPKQGQEKRNVIPDNIVGGIESTFSTLREAVYATPTETKGN</sequence>
<evidence type="ECO:0000259" key="8">
    <source>
        <dbReference type="Pfam" id="PF17846"/>
    </source>
</evidence>
<evidence type="ECO:0000256" key="6">
    <source>
        <dbReference type="SAM" id="MobiDB-lite"/>
    </source>
</evidence>
<dbReference type="GO" id="GO:0005634">
    <property type="term" value="C:nucleus"/>
    <property type="evidence" value="ECO:0007669"/>
    <property type="project" value="TreeGrafter"/>
</dbReference>
<feature type="compositionally biased region" description="Polar residues" evidence="6">
    <location>
        <begin position="1135"/>
        <end position="1151"/>
    </location>
</feature>
<dbReference type="eggNOG" id="KOG2044">
    <property type="taxonomic scope" value="Eukaryota"/>
</dbReference>
<reference evidence="10" key="1">
    <citation type="submission" date="2013-01" db="EMBL/GenBank/DDBJ databases">
        <title>Draft Genome Sequence of a Mulberry Tree, Morus notabilis C.K. Schneid.</title>
        <authorList>
            <person name="He N."/>
            <person name="Zhao S."/>
        </authorList>
    </citation>
    <scope>NUCLEOTIDE SEQUENCE</scope>
</reference>
<keyword evidence="4" id="KW-0378">Hydrolase</keyword>
<feature type="domain" description="Xrn1 helical" evidence="8">
    <location>
        <begin position="441"/>
        <end position="710"/>
    </location>
</feature>
<feature type="compositionally biased region" description="Basic and acidic residues" evidence="6">
    <location>
        <begin position="1197"/>
        <end position="1211"/>
    </location>
</feature>
<dbReference type="CDD" id="cd18673">
    <property type="entry name" value="PIN_XRN1-2-like"/>
    <property type="match status" value="1"/>
</dbReference>
<evidence type="ECO:0000256" key="2">
    <source>
        <dbReference type="ARBA" id="ARBA00022664"/>
    </source>
</evidence>
<dbReference type="Gene3D" id="3.40.50.12390">
    <property type="match status" value="2"/>
</dbReference>
<feature type="region of interest" description="Disordered" evidence="6">
    <location>
        <begin position="852"/>
        <end position="872"/>
    </location>
</feature>
<gene>
    <name evidence="9" type="ORF">L484_003028</name>
</gene>
<dbReference type="Pfam" id="PF03159">
    <property type="entry name" value="XRN_N"/>
    <property type="match status" value="1"/>
</dbReference>
<evidence type="ECO:0000256" key="1">
    <source>
        <dbReference type="ARBA" id="ARBA00006994"/>
    </source>
</evidence>
<dbReference type="InterPro" id="IPR041412">
    <property type="entry name" value="Xrn1_helical"/>
</dbReference>
<feature type="region of interest" description="Disordered" evidence="6">
    <location>
        <begin position="1470"/>
        <end position="1491"/>
    </location>
</feature>
<evidence type="ECO:0000259" key="7">
    <source>
        <dbReference type="Pfam" id="PF03159"/>
    </source>
</evidence>
<dbReference type="GO" id="GO:0006397">
    <property type="term" value="P:mRNA processing"/>
    <property type="evidence" value="ECO:0007669"/>
    <property type="project" value="UniProtKB-KW"/>
</dbReference>
<dbReference type="Proteomes" id="UP000030645">
    <property type="component" value="Unassembled WGS sequence"/>
</dbReference>
<dbReference type="InterPro" id="IPR004859">
    <property type="entry name" value="Xrn1_N"/>
</dbReference>
<accession>W9RCG5</accession>
<evidence type="ECO:0000256" key="4">
    <source>
        <dbReference type="ARBA" id="ARBA00022801"/>
    </source>
</evidence>
<evidence type="ECO:0000256" key="5">
    <source>
        <dbReference type="ARBA" id="ARBA00022839"/>
    </source>
</evidence>
<keyword evidence="2" id="KW-0507">mRNA processing</keyword>
<evidence type="ECO:0000313" key="10">
    <source>
        <dbReference type="Proteomes" id="UP000030645"/>
    </source>
</evidence>
<evidence type="ECO:0000256" key="3">
    <source>
        <dbReference type="ARBA" id="ARBA00022722"/>
    </source>
</evidence>
<dbReference type="EMBL" id="KE344499">
    <property type="protein sequence ID" value="EXB64360.1"/>
    <property type="molecule type" value="Genomic_DNA"/>
</dbReference>
<dbReference type="InterPro" id="IPR027073">
    <property type="entry name" value="5_3_exoribonuclease"/>
</dbReference>
<feature type="compositionally biased region" description="Basic and acidic residues" evidence="6">
    <location>
        <begin position="1165"/>
        <end position="1175"/>
    </location>
</feature>
<dbReference type="PANTHER" id="PTHR12341:SF53">
    <property type="entry name" value="5'-3' EXORIBONUCLEASE"/>
    <property type="match status" value="1"/>
</dbReference>
<dbReference type="GO" id="GO:0000956">
    <property type="term" value="P:nuclear-transcribed mRNA catabolic process"/>
    <property type="evidence" value="ECO:0007669"/>
    <property type="project" value="TreeGrafter"/>
</dbReference>
<dbReference type="FunFam" id="1.25.40.1050:FF:000002">
    <property type="entry name" value="5'-3' exoribonuclease"/>
    <property type="match status" value="1"/>
</dbReference>
<keyword evidence="10" id="KW-1185">Reference proteome</keyword>
<feature type="domain" description="Xrn1 N-terminal" evidence="7">
    <location>
        <begin position="1"/>
        <end position="251"/>
    </location>
</feature>
<dbReference type="Pfam" id="PF17846">
    <property type="entry name" value="XRN_M"/>
    <property type="match status" value="2"/>
</dbReference>
<feature type="domain" description="Xrn1 helical" evidence="8">
    <location>
        <begin position="314"/>
        <end position="405"/>
    </location>
</feature>
<name>W9RCG5_9ROSA</name>
<feature type="compositionally biased region" description="Basic and acidic residues" evidence="6">
    <location>
        <begin position="1051"/>
        <end position="1067"/>
    </location>
</feature>
<dbReference type="Gene3D" id="1.25.40.1050">
    <property type="match status" value="1"/>
</dbReference>
<dbReference type="FunFam" id="3.40.50.12390:FF:000003">
    <property type="entry name" value="5'-3' exoribonuclease"/>
    <property type="match status" value="1"/>
</dbReference>
<comment type="similarity">
    <text evidence="1">Belongs to the 5'-3' exonuclease family. XRN2/RAT1 subfamily.</text>
</comment>
<dbReference type="PANTHER" id="PTHR12341">
    <property type="entry name" value="5'-&gt;3' EXORIBONUCLEASE"/>
    <property type="match status" value="1"/>
</dbReference>
<feature type="region of interest" description="Disordered" evidence="6">
    <location>
        <begin position="962"/>
        <end position="1067"/>
    </location>
</feature>
<proteinExistence type="inferred from homology"/>
<feature type="region of interest" description="Disordered" evidence="6">
    <location>
        <begin position="1292"/>
        <end position="1355"/>
    </location>
</feature>
<feature type="compositionally biased region" description="Basic and acidic residues" evidence="6">
    <location>
        <begin position="1029"/>
        <end position="1042"/>
    </location>
</feature>
<feature type="compositionally biased region" description="Basic residues" evidence="6">
    <location>
        <begin position="1332"/>
        <end position="1344"/>
    </location>
</feature>